<sequence>MNKRNFLNFNCNFTTKWQRNRSKQRTAQFTIMAKINFLPTLQDSFEPLLPQQVEILRQQFLSEGGETASIQSRFNYAWGLIKSMDLDDQRLGIKLLTDIYKESPQRRRECLYYLTIGCYKVGEYSMAKRYVDTLLEHEPGNHQIKALQGMVEDKIQKETVRGVVVATGVVASAAAVAAFIFRRKR</sequence>
<dbReference type="SUPFAM" id="SSF48452">
    <property type="entry name" value="TPR-like"/>
    <property type="match status" value="1"/>
</dbReference>
<dbReference type="InterPro" id="IPR028058">
    <property type="entry name" value="Fis1_TPR_N"/>
</dbReference>
<keyword evidence="6 9" id="KW-1133">Transmembrane helix</keyword>
<dbReference type="InterPro" id="IPR016543">
    <property type="entry name" value="Fis1"/>
</dbReference>
<dbReference type="EMBL" id="BDGX01000035">
    <property type="protein sequence ID" value="GAV53071.1"/>
    <property type="molecule type" value="Genomic_DNA"/>
</dbReference>
<comment type="caution">
    <text evidence="10">The sequence shown here is derived from an EMBL/GenBank/DDBJ whole genome shotgun (WGS) entry which is preliminary data.</text>
</comment>
<dbReference type="PANTHER" id="PTHR13247:SF0">
    <property type="entry name" value="MITOCHONDRIAL FISSION 1 PROTEIN"/>
    <property type="match status" value="1"/>
</dbReference>
<dbReference type="Proteomes" id="UP000187013">
    <property type="component" value="Unassembled WGS sequence"/>
</dbReference>
<dbReference type="Gene3D" id="1.25.40.10">
    <property type="entry name" value="Tetratricopeptide repeat domain"/>
    <property type="match status" value="1"/>
</dbReference>
<evidence type="ECO:0000313" key="11">
    <source>
        <dbReference type="Proteomes" id="UP000187013"/>
    </source>
</evidence>
<dbReference type="GO" id="GO:0016559">
    <property type="term" value="P:peroxisome fission"/>
    <property type="evidence" value="ECO:0007669"/>
    <property type="project" value="TreeGrafter"/>
</dbReference>
<protein>
    <recommendedName>
        <fullName evidence="3">Mitochondrial fission 1 protein</fullName>
    </recommendedName>
</protein>
<gene>
    <name evidence="10" type="ORF">ZYGR_0AI03530</name>
</gene>
<organism evidence="10 11">
    <name type="scientific">Zygosaccharomyces rouxii</name>
    <dbReference type="NCBI Taxonomy" id="4956"/>
    <lineage>
        <taxon>Eukaryota</taxon>
        <taxon>Fungi</taxon>
        <taxon>Dikarya</taxon>
        <taxon>Ascomycota</taxon>
        <taxon>Saccharomycotina</taxon>
        <taxon>Saccharomycetes</taxon>
        <taxon>Saccharomycetales</taxon>
        <taxon>Saccharomycetaceae</taxon>
        <taxon>Zygosaccharomyces</taxon>
    </lineage>
</organism>
<dbReference type="AlphaFoldDB" id="A0A1Q3ABQ9"/>
<evidence type="ECO:0000256" key="9">
    <source>
        <dbReference type="SAM" id="Phobius"/>
    </source>
</evidence>
<dbReference type="InterPro" id="IPR028061">
    <property type="entry name" value="Fis1_TPR_C"/>
</dbReference>
<dbReference type="PANTHER" id="PTHR13247">
    <property type="entry name" value="TETRATRICOPEPTIDE REPEAT PROTEIN 11 TPR REPEAT PROTEIN 11"/>
    <property type="match status" value="1"/>
</dbReference>
<dbReference type="CDD" id="cd12212">
    <property type="entry name" value="Fis1"/>
    <property type="match status" value="1"/>
</dbReference>
<name>A0A1Q3ABQ9_ZYGRO</name>
<dbReference type="Pfam" id="PF14853">
    <property type="entry name" value="Fis1_TPR_C"/>
    <property type="match status" value="1"/>
</dbReference>
<evidence type="ECO:0000256" key="5">
    <source>
        <dbReference type="ARBA" id="ARBA00022787"/>
    </source>
</evidence>
<dbReference type="GO" id="GO:0005778">
    <property type="term" value="C:peroxisomal membrane"/>
    <property type="evidence" value="ECO:0007669"/>
    <property type="project" value="TreeGrafter"/>
</dbReference>
<evidence type="ECO:0000256" key="2">
    <source>
        <dbReference type="ARBA" id="ARBA00008937"/>
    </source>
</evidence>
<keyword evidence="5" id="KW-1000">Mitochondrion outer membrane</keyword>
<keyword evidence="7" id="KW-0496">Mitochondrion</keyword>
<keyword evidence="4 9" id="KW-0812">Transmembrane</keyword>
<evidence type="ECO:0000256" key="8">
    <source>
        <dbReference type="ARBA" id="ARBA00023136"/>
    </source>
</evidence>
<dbReference type="Pfam" id="PF14852">
    <property type="entry name" value="Fis1_TPR_N"/>
    <property type="match status" value="1"/>
</dbReference>
<dbReference type="GO" id="GO:0005741">
    <property type="term" value="C:mitochondrial outer membrane"/>
    <property type="evidence" value="ECO:0007669"/>
    <property type="project" value="UniProtKB-SubCell"/>
</dbReference>
<proteinExistence type="inferred from homology"/>
<reference evidence="10 11" key="1">
    <citation type="submission" date="2016-08" db="EMBL/GenBank/DDBJ databases">
        <title>Draft genome sequence of allopolyploid Zygosaccharomyces rouxii.</title>
        <authorList>
            <person name="Watanabe J."/>
            <person name="Uehara K."/>
            <person name="Mogi Y."/>
            <person name="Tsukioka Y."/>
        </authorList>
    </citation>
    <scope>NUCLEOTIDE SEQUENCE [LARGE SCALE GENOMIC DNA]</scope>
    <source>
        <strain evidence="10 11">NBRC 110957</strain>
    </source>
</reference>
<dbReference type="OrthoDB" id="421154at2759"/>
<evidence type="ECO:0000313" key="10">
    <source>
        <dbReference type="EMBL" id="GAV53071.1"/>
    </source>
</evidence>
<dbReference type="FunFam" id="1.25.40.10:FF:000481">
    <property type="entry name" value="Mitochondrial fission 1 protein"/>
    <property type="match status" value="1"/>
</dbReference>
<dbReference type="InterPro" id="IPR033745">
    <property type="entry name" value="Fis1_cytosol"/>
</dbReference>
<dbReference type="PIRSF" id="PIRSF008835">
    <property type="entry name" value="TPR_repeat_11_Fis1"/>
    <property type="match status" value="1"/>
</dbReference>
<evidence type="ECO:0000256" key="3">
    <source>
        <dbReference type="ARBA" id="ARBA00014314"/>
    </source>
</evidence>
<dbReference type="GO" id="GO:0000422">
    <property type="term" value="P:autophagy of mitochondrion"/>
    <property type="evidence" value="ECO:0007669"/>
    <property type="project" value="TreeGrafter"/>
</dbReference>
<dbReference type="InterPro" id="IPR011990">
    <property type="entry name" value="TPR-like_helical_dom_sf"/>
</dbReference>
<evidence type="ECO:0000256" key="7">
    <source>
        <dbReference type="ARBA" id="ARBA00023128"/>
    </source>
</evidence>
<evidence type="ECO:0000256" key="4">
    <source>
        <dbReference type="ARBA" id="ARBA00022692"/>
    </source>
</evidence>
<dbReference type="GO" id="GO:0000266">
    <property type="term" value="P:mitochondrial fission"/>
    <property type="evidence" value="ECO:0007669"/>
    <property type="project" value="InterPro"/>
</dbReference>
<evidence type="ECO:0000256" key="6">
    <source>
        <dbReference type="ARBA" id="ARBA00022989"/>
    </source>
</evidence>
<accession>A0A1Q3ABQ9</accession>
<feature type="transmembrane region" description="Helical" evidence="9">
    <location>
        <begin position="160"/>
        <end position="181"/>
    </location>
</feature>
<keyword evidence="8 9" id="KW-0472">Membrane</keyword>
<evidence type="ECO:0000256" key="1">
    <source>
        <dbReference type="ARBA" id="ARBA00004572"/>
    </source>
</evidence>
<comment type="similarity">
    <text evidence="2">Belongs to the FIS1 family.</text>
</comment>
<comment type="subcellular location">
    <subcellularLocation>
        <location evidence="1">Mitochondrion outer membrane</location>
        <topology evidence="1">Single-pass membrane protein</topology>
    </subcellularLocation>
</comment>